<dbReference type="EMBL" id="ACIF01000350">
    <property type="protein sequence ID" value="EKA92493.1"/>
    <property type="molecule type" value="Genomic_DNA"/>
</dbReference>
<evidence type="ECO:0000313" key="1">
    <source>
        <dbReference type="EMBL" id="EKA92493.1"/>
    </source>
</evidence>
<proteinExistence type="predicted"/>
<gene>
    <name evidence="1" type="ORF">FPOG_01632</name>
</gene>
<dbReference type="HOGENOM" id="CLU_3389621_0_0_0"/>
<evidence type="ECO:0000313" key="2">
    <source>
        <dbReference type="Proteomes" id="UP000005809"/>
    </source>
</evidence>
<dbReference type="Proteomes" id="UP000005809">
    <property type="component" value="Unassembled WGS sequence"/>
</dbReference>
<protein>
    <submittedName>
        <fullName evidence="1">Uncharacterized protein</fullName>
    </submittedName>
</protein>
<comment type="caution">
    <text evidence="1">The sequence shown here is derived from an EMBL/GenBank/DDBJ whole genome shotgun (WGS) entry which is preliminary data.</text>
</comment>
<sequence>MQTITRIEEDTYIIKNYEFICKEGYFAVYFIK</sequence>
<dbReference type="AlphaFoldDB" id="K1HAG1"/>
<organism evidence="1 2">
    <name type="scientific">Fusobacterium periodonticum D10</name>
    <dbReference type="NCBI Taxonomy" id="620833"/>
    <lineage>
        <taxon>Bacteria</taxon>
        <taxon>Fusobacteriati</taxon>
        <taxon>Fusobacteriota</taxon>
        <taxon>Fusobacteriia</taxon>
        <taxon>Fusobacteriales</taxon>
        <taxon>Fusobacteriaceae</taxon>
        <taxon>Fusobacterium</taxon>
    </lineage>
</organism>
<accession>K1HAG1</accession>
<reference evidence="1 2" key="1">
    <citation type="submission" date="2012-05" db="EMBL/GenBank/DDBJ databases">
        <title>The Genome Sequence of Fusobacterium periodontium Oral Taxon 201 Strain D10.</title>
        <authorList>
            <consortium name="The Broad Institute Genome Sequencing Platform"/>
            <consortium name="The Broad Institute Genome Sequencing Center for Infectious Disease"/>
            <person name="Earl A."/>
            <person name="Ward D."/>
            <person name="Feldgarden M."/>
            <person name="Gevers D."/>
            <person name="Strauss J."/>
            <person name="Sibley C."/>
            <person name="White A."/>
            <person name="Ambrose C.E."/>
            <person name="Allen-Vercoe E."/>
            <person name="Walker B."/>
            <person name="Young S.K."/>
            <person name="Zeng Q."/>
            <person name="Gargeya S."/>
            <person name="Fitzgerald M."/>
            <person name="Haas B."/>
            <person name="Abouelleil A."/>
            <person name="Alvarado L."/>
            <person name="Arachchi H.M."/>
            <person name="Berlin A.M."/>
            <person name="Chapman S.B."/>
            <person name="Goldberg J."/>
            <person name="Griggs A."/>
            <person name="Gujja S."/>
            <person name="Hansen M."/>
            <person name="Howarth C."/>
            <person name="Imamovic A."/>
            <person name="Larimer J."/>
            <person name="McCowan C."/>
            <person name="Montmayeur A."/>
            <person name="Murphy C."/>
            <person name="Neiman D."/>
            <person name="Pearson M."/>
            <person name="Priest M."/>
            <person name="Roberts A."/>
            <person name="Saif S."/>
            <person name="Shea T."/>
            <person name="Sisk P."/>
            <person name="Sykes S."/>
            <person name="Wortman J."/>
            <person name="Nusbaum C."/>
            <person name="Birren B."/>
        </authorList>
    </citation>
    <scope>NUCLEOTIDE SEQUENCE [LARGE SCALE GENOMIC DNA]</scope>
    <source>
        <strain evidence="1 2">D10</strain>
    </source>
</reference>
<name>K1HAG1_9FUSO</name>